<keyword evidence="3 5" id="KW-0540">Nuclease</keyword>
<dbReference type="PANTHER" id="PTHR33317:SF4">
    <property type="entry name" value="POLYNUCLEOTIDYL TRANSFERASE, RIBONUCLEASE H-LIKE SUPERFAMILY PROTEIN"/>
    <property type="match status" value="1"/>
</dbReference>
<dbReference type="PANTHER" id="PTHR33317">
    <property type="entry name" value="POLYNUCLEOTIDYL TRANSFERASE, RIBONUCLEASE H-LIKE SUPERFAMILY PROTEIN"/>
    <property type="match status" value="1"/>
</dbReference>
<name>A0A0M4M1E7_9GAMM</name>
<keyword evidence="4 5" id="KW-0378">Hydrolase</keyword>
<reference evidence="7 8" key="1">
    <citation type="journal article" date="2015" name="Genome Announc.">
        <title>Genome Sequence of 'Candidatus Thioglobus singularis' Strain PS1, a Mixotroph from the SUP05 Clade of Marine Gammaproteobacteria.</title>
        <authorList>
            <person name="Marshall K.T."/>
            <person name="Morris R.M."/>
        </authorList>
    </citation>
    <scope>NUCLEOTIDE SEQUENCE [LARGE SCALE GENOMIC DNA]</scope>
    <source>
        <strain evidence="7 8">PS1</strain>
    </source>
</reference>
<comment type="similarity">
    <text evidence="5">Belongs to the YqgF HJR family.</text>
</comment>
<accession>A0A0M4M1E7</accession>
<dbReference type="CDD" id="cd16964">
    <property type="entry name" value="YqgF"/>
    <property type="match status" value="1"/>
</dbReference>
<keyword evidence="2 5" id="KW-0690">Ribosome biogenesis</keyword>
<dbReference type="EC" id="3.1.-.-" evidence="5"/>
<proteinExistence type="inferred from homology"/>
<comment type="subcellular location">
    <subcellularLocation>
        <location evidence="5">Cytoplasm</location>
    </subcellularLocation>
</comment>
<dbReference type="InterPro" id="IPR037027">
    <property type="entry name" value="YqgF/RNaseH-like_dom_sf"/>
</dbReference>
<comment type="function">
    <text evidence="5">Could be a nuclease involved in processing of the 5'-end of pre-16S rRNA.</text>
</comment>
<dbReference type="EMBL" id="CP006911">
    <property type="protein sequence ID" value="ALE02537.1"/>
    <property type="molecule type" value="Genomic_DNA"/>
</dbReference>
<dbReference type="GO" id="GO:0004518">
    <property type="term" value="F:nuclease activity"/>
    <property type="evidence" value="ECO:0007669"/>
    <property type="project" value="UniProtKB-KW"/>
</dbReference>
<dbReference type="HAMAP" id="MF_00651">
    <property type="entry name" value="Nuclease_YqgF"/>
    <property type="match status" value="1"/>
</dbReference>
<keyword evidence="8" id="KW-1185">Reference proteome</keyword>
<evidence type="ECO:0000256" key="5">
    <source>
        <dbReference type="HAMAP-Rule" id="MF_00651"/>
    </source>
</evidence>
<feature type="domain" description="YqgF/RNase H-like" evidence="6">
    <location>
        <begin position="4"/>
        <end position="105"/>
    </location>
</feature>
<dbReference type="InterPro" id="IPR005227">
    <property type="entry name" value="YqgF"/>
</dbReference>
<dbReference type="Pfam" id="PF03652">
    <property type="entry name" value="RuvX"/>
    <property type="match status" value="1"/>
</dbReference>
<keyword evidence="1 5" id="KW-0963">Cytoplasm</keyword>
<dbReference type="InterPro" id="IPR006641">
    <property type="entry name" value="YqgF/RNaseH-like_dom"/>
</dbReference>
<evidence type="ECO:0000256" key="1">
    <source>
        <dbReference type="ARBA" id="ARBA00022490"/>
    </source>
</evidence>
<dbReference type="KEGG" id="tsn:W908_08480"/>
<dbReference type="NCBIfam" id="TIGR00250">
    <property type="entry name" value="RNAse_H_YqgF"/>
    <property type="match status" value="1"/>
</dbReference>
<gene>
    <name evidence="7" type="ORF">W908_08480</name>
</gene>
<evidence type="ECO:0000313" key="7">
    <source>
        <dbReference type="EMBL" id="ALE02537.1"/>
    </source>
</evidence>
<dbReference type="GO" id="GO:0016788">
    <property type="term" value="F:hydrolase activity, acting on ester bonds"/>
    <property type="evidence" value="ECO:0007669"/>
    <property type="project" value="UniProtKB-UniRule"/>
</dbReference>
<sequence length="142" mass="16163">MTIKTYLGFDVGTKRTGVAIANSLTAQANGIDTVIHNKDGSTNWKDLQHLISQHSPDGFIVGLPLDKDNQEQEMTFIAKSFARKLEERFNIPVFFIDEYLSSSEAKNQLKWHYAHKNADRADVDKRSAELILQTWLNETTHD</sequence>
<evidence type="ECO:0000259" key="6">
    <source>
        <dbReference type="SMART" id="SM00732"/>
    </source>
</evidence>
<dbReference type="GO" id="GO:0005829">
    <property type="term" value="C:cytosol"/>
    <property type="evidence" value="ECO:0007669"/>
    <property type="project" value="TreeGrafter"/>
</dbReference>
<evidence type="ECO:0000313" key="8">
    <source>
        <dbReference type="Proteomes" id="UP000068905"/>
    </source>
</evidence>
<dbReference type="AlphaFoldDB" id="A0A0M4M1E7"/>
<dbReference type="OrthoDB" id="9796140at2"/>
<dbReference type="Gene3D" id="3.30.420.140">
    <property type="entry name" value="YqgF/RNase H-like domain"/>
    <property type="match status" value="1"/>
</dbReference>
<protein>
    <recommendedName>
        <fullName evidence="5">Putative pre-16S rRNA nuclease</fullName>
        <ecNumber evidence="5">3.1.-.-</ecNumber>
    </recommendedName>
</protein>
<dbReference type="SMART" id="SM00732">
    <property type="entry name" value="YqgFc"/>
    <property type="match status" value="1"/>
</dbReference>
<dbReference type="STRING" id="1125411.W908_08480"/>
<dbReference type="GO" id="GO:0000967">
    <property type="term" value="P:rRNA 5'-end processing"/>
    <property type="evidence" value="ECO:0007669"/>
    <property type="project" value="UniProtKB-UniRule"/>
</dbReference>
<evidence type="ECO:0000256" key="4">
    <source>
        <dbReference type="ARBA" id="ARBA00022801"/>
    </source>
</evidence>
<evidence type="ECO:0000256" key="2">
    <source>
        <dbReference type="ARBA" id="ARBA00022517"/>
    </source>
</evidence>
<dbReference type="SUPFAM" id="SSF53098">
    <property type="entry name" value="Ribonuclease H-like"/>
    <property type="match status" value="1"/>
</dbReference>
<dbReference type="InterPro" id="IPR012337">
    <property type="entry name" value="RNaseH-like_sf"/>
</dbReference>
<evidence type="ECO:0000256" key="3">
    <source>
        <dbReference type="ARBA" id="ARBA00022722"/>
    </source>
</evidence>
<dbReference type="Proteomes" id="UP000068905">
    <property type="component" value="Chromosome"/>
</dbReference>
<dbReference type="RefSeq" id="WP_053820718.1">
    <property type="nucleotide sequence ID" value="NZ_CP006911.1"/>
</dbReference>
<organism evidence="7 8">
    <name type="scientific">Candidatus Pseudothioglobus singularis PS1</name>
    <dbReference type="NCBI Taxonomy" id="1125411"/>
    <lineage>
        <taxon>Bacteria</taxon>
        <taxon>Pseudomonadati</taxon>
        <taxon>Pseudomonadota</taxon>
        <taxon>Gammaproteobacteria</taxon>
        <taxon>Candidatus Pseudothioglobaceae</taxon>
        <taxon>Candidatus Pseudothioglobus</taxon>
    </lineage>
</organism>